<proteinExistence type="predicted"/>
<organism evidence="4">
    <name type="scientific">Rhizochromulina marina</name>
    <dbReference type="NCBI Taxonomy" id="1034831"/>
    <lineage>
        <taxon>Eukaryota</taxon>
        <taxon>Sar</taxon>
        <taxon>Stramenopiles</taxon>
        <taxon>Ochrophyta</taxon>
        <taxon>Dictyochophyceae</taxon>
        <taxon>Rhizochromulinales</taxon>
        <taxon>Rhizochromulina</taxon>
    </lineage>
</organism>
<dbReference type="Pfam" id="PF04278">
    <property type="entry name" value="Tic22"/>
    <property type="match status" value="1"/>
</dbReference>
<dbReference type="PANTHER" id="PTHR33926:SF4">
    <property type="entry name" value="PROTEIN TIC 22, CHLOROPLASTIC"/>
    <property type="match status" value="1"/>
</dbReference>
<sequence length="162" mass="17835">MSTGVFFMTRRDAEKALLEVRGSVDPKAIVQSVPLDQAWTLAMTKTPAEVGGKFRLQPDQHQVKLAVALGAPKSSLKGGAVPLFFDRRMAINGEEAFPLFFRFEDLDRVYALSLYSKTFDQVSISGPVQAQVTTLENIVATIKSGEQNSEKVVLLTPETFNQ</sequence>
<comment type="subcellular location">
    <subcellularLocation>
        <location evidence="1">Plastid</location>
        <location evidence="1">Chloroplast</location>
    </subcellularLocation>
</comment>
<evidence type="ECO:0000256" key="1">
    <source>
        <dbReference type="ARBA" id="ARBA00004229"/>
    </source>
</evidence>
<dbReference type="EMBL" id="HBHJ01005943">
    <property type="protein sequence ID" value="CAD9669279.1"/>
    <property type="molecule type" value="Transcribed_RNA"/>
</dbReference>
<dbReference type="InterPro" id="IPR007378">
    <property type="entry name" value="Tic22-like"/>
</dbReference>
<evidence type="ECO:0000313" key="4">
    <source>
        <dbReference type="EMBL" id="CAD9669279.1"/>
    </source>
</evidence>
<evidence type="ECO:0000256" key="2">
    <source>
        <dbReference type="ARBA" id="ARBA00022528"/>
    </source>
</evidence>
<evidence type="ECO:0000256" key="3">
    <source>
        <dbReference type="ARBA" id="ARBA00022640"/>
    </source>
</evidence>
<dbReference type="PANTHER" id="PTHR33926">
    <property type="entry name" value="PROTEIN TIC 22, CHLOROPLASTIC"/>
    <property type="match status" value="1"/>
</dbReference>
<dbReference type="GO" id="GO:0015031">
    <property type="term" value="P:protein transport"/>
    <property type="evidence" value="ECO:0007669"/>
    <property type="project" value="InterPro"/>
</dbReference>
<keyword evidence="2" id="KW-0150">Chloroplast</keyword>
<protein>
    <submittedName>
        <fullName evidence="4">Uncharacterized protein</fullName>
    </submittedName>
</protein>
<name>A0A7S2RF04_9STRA</name>
<reference evidence="4" key="1">
    <citation type="submission" date="2021-01" db="EMBL/GenBank/DDBJ databases">
        <authorList>
            <person name="Corre E."/>
            <person name="Pelletier E."/>
            <person name="Niang G."/>
            <person name="Scheremetjew M."/>
            <person name="Finn R."/>
            <person name="Kale V."/>
            <person name="Holt S."/>
            <person name="Cochrane G."/>
            <person name="Meng A."/>
            <person name="Brown T."/>
            <person name="Cohen L."/>
        </authorList>
    </citation>
    <scope>NUCLEOTIDE SEQUENCE</scope>
    <source>
        <strain evidence="4">CCMP1243</strain>
    </source>
</reference>
<dbReference type="GO" id="GO:0009507">
    <property type="term" value="C:chloroplast"/>
    <property type="evidence" value="ECO:0007669"/>
    <property type="project" value="UniProtKB-SubCell"/>
</dbReference>
<dbReference type="AlphaFoldDB" id="A0A7S2RF04"/>
<accession>A0A7S2RF04</accession>
<keyword evidence="3" id="KW-0934">Plastid</keyword>
<gene>
    <name evidence="4" type="ORF">RMAR1173_LOCUS3917</name>
</gene>